<dbReference type="AlphaFoldDB" id="A0A1I4PFR4"/>
<dbReference type="InterPro" id="IPR022409">
    <property type="entry name" value="PKD/Chitinase_dom"/>
</dbReference>
<dbReference type="Proteomes" id="UP000198535">
    <property type="component" value="Unassembled WGS sequence"/>
</dbReference>
<evidence type="ECO:0000313" key="2">
    <source>
        <dbReference type="EMBL" id="SFM26614.1"/>
    </source>
</evidence>
<dbReference type="CDD" id="cd00146">
    <property type="entry name" value="PKD"/>
    <property type="match status" value="3"/>
</dbReference>
<dbReference type="InterPro" id="IPR000601">
    <property type="entry name" value="PKD_dom"/>
</dbReference>
<dbReference type="FunFam" id="2.60.40.10:FF:000270">
    <property type="entry name" value="Cell surface protein"/>
    <property type="match status" value="3"/>
</dbReference>
<dbReference type="InterPro" id="IPR013783">
    <property type="entry name" value="Ig-like_fold"/>
</dbReference>
<sequence>MVTKLKIIFNIGVNMRYKRTFSILTVACFFLLILATPVMAAGELTVTRTISDSEVCAGDTVRVTLVLTADQYIEGPAIQEEIPSGWELTEISDTGSYKEETTEWIWSSKMNSGDQKTVIYDLTVPDDAEAGTYNLSGIGSAHEIDDISIKGDHQITVVGVIADFTSNVTSGSAPLAVKFNDTSTAATSWQWDFDGDGTIDSIEQDPDHTYTEAGIYTVKLIATGEDGSETETKTDYITVSLDADFSANVTSGDDPLTVKFTDATKGAVSWEWDLDNDGTVDSTEQNPVHTYASSGDYSVKLTAYGNGNSDSVVKSNYISVSSGSVTPSFLDADFTANTTSGKAPLSVKFTDLSTASGTTITSWKWDFNNDGMVDSTEQNPVHTYTENGTYAVKLIVSDGSDSDALTEMGYIVVGGDDDDDDDDDVYNSYEATSISLSATIIPAISIEVTPGTLDFGTLSAGEESSEHTLHIKNKGATDTKVTAQVTDVAKGLYEDGLMLNSGTWDGYTNVVDSETTESVQTSLHVPDDFIGIGSMEGKLVFWAEVS</sequence>
<dbReference type="SUPFAM" id="SSF49299">
    <property type="entry name" value="PKD domain"/>
    <property type="match status" value="3"/>
</dbReference>
<feature type="domain" description="PKD" evidence="1">
    <location>
        <begin position="180"/>
        <end position="244"/>
    </location>
</feature>
<feature type="domain" description="PKD" evidence="1">
    <location>
        <begin position="262"/>
        <end position="325"/>
    </location>
</feature>
<reference evidence="3" key="1">
    <citation type="submission" date="2016-10" db="EMBL/GenBank/DDBJ databases">
        <authorList>
            <person name="Varghese N."/>
            <person name="Submissions S."/>
        </authorList>
    </citation>
    <scope>NUCLEOTIDE SEQUENCE [LARGE SCALE GENOMIC DNA]</scope>
    <source>
        <strain evidence="3">Mob M</strain>
    </source>
</reference>
<dbReference type="InterPro" id="IPR035986">
    <property type="entry name" value="PKD_dom_sf"/>
</dbReference>
<accession>A0A1I4PFR4</accession>
<dbReference type="PANTHER" id="PTHR36842:SF1">
    <property type="entry name" value="PROTEIN TOLB"/>
    <property type="match status" value="1"/>
</dbReference>
<keyword evidence="3" id="KW-1185">Reference proteome</keyword>
<evidence type="ECO:0000313" key="3">
    <source>
        <dbReference type="Proteomes" id="UP000198535"/>
    </source>
</evidence>
<dbReference type="EMBL" id="FOUJ01000001">
    <property type="protein sequence ID" value="SFM26614.1"/>
    <property type="molecule type" value="Genomic_DNA"/>
</dbReference>
<dbReference type="Gene3D" id="2.60.40.10">
    <property type="entry name" value="Immunoglobulins"/>
    <property type="match status" value="3"/>
</dbReference>
<protein>
    <submittedName>
        <fullName evidence="2">PKD repeat-containing protein</fullName>
    </submittedName>
</protein>
<dbReference type="SMART" id="SM00089">
    <property type="entry name" value="PKD"/>
    <property type="match status" value="3"/>
</dbReference>
<organism evidence="2 3">
    <name type="scientific">Methanolobus profundi</name>
    <dbReference type="NCBI Taxonomy" id="487685"/>
    <lineage>
        <taxon>Archaea</taxon>
        <taxon>Methanobacteriati</taxon>
        <taxon>Methanobacteriota</taxon>
        <taxon>Stenosarchaea group</taxon>
        <taxon>Methanomicrobia</taxon>
        <taxon>Methanosarcinales</taxon>
        <taxon>Methanosarcinaceae</taxon>
        <taxon>Methanolobus</taxon>
    </lineage>
</organism>
<proteinExistence type="predicted"/>
<evidence type="ECO:0000259" key="1">
    <source>
        <dbReference type="PROSITE" id="PS50093"/>
    </source>
</evidence>
<gene>
    <name evidence="2" type="ORF">SAMN04488696_0630</name>
</gene>
<feature type="domain" description="PKD" evidence="1">
    <location>
        <begin position="330"/>
        <end position="404"/>
    </location>
</feature>
<name>A0A1I4PFR4_9EURY</name>
<dbReference type="Pfam" id="PF18911">
    <property type="entry name" value="PKD_4"/>
    <property type="match status" value="3"/>
</dbReference>
<dbReference type="PROSITE" id="PS50093">
    <property type="entry name" value="PKD"/>
    <property type="match status" value="3"/>
</dbReference>
<dbReference type="STRING" id="487685.SAMN04488696_0630"/>
<dbReference type="PANTHER" id="PTHR36842">
    <property type="entry name" value="PROTEIN TOLB HOMOLOG"/>
    <property type="match status" value="1"/>
</dbReference>